<dbReference type="InterPro" id="IPR010934">
    <property type="entry name" value="NADH_DH_su5_C"/>
</dbReference>
<evidence type="ECO:0000256" key="11">
    <source>
        <dbReference type="ARBA" id="ARBA00022989"/>
    </source>
</evidence>
<sequence length="560" mass="66514">MFLVMFFLLMMVSLILMFISLGFLIFEKVIIIEFILFKLNSSMIIYMIMLDWVSLLFVSFILFISFLVILYSKEYIKMELNLIRFFYLMMMFILSMIMFIMSPNLISLLLGWDLLGLVSYCLVVYYQNMKSFNSSMITILFNRIGDISLIMMISWMINYGSWSMMMFMEKIYEENIQIMMSLLLLSSFSKSAQIPFSYWLPMAMAAPTPVSSLVHSSTLVTAGVYLLIRFSGCFNEKMFMIMFIIGLNTMFMSSLMANFEYDLKKIIALSTLSQLGVMISIMAMKMYNLVFFHLLMHGLFKALMFLCAGKIIHLLSYQDIRYMGGVVKFLPFTSSIFMISNLSLSGLPFLSGFYSKDLMLEFMSMNYLNMISYIVYYMSSMMTVMYSFRLFLFFFLQEKFLVLVKVQENFLMVVSMMLMVLMVIMGGSVFMWIIFKTPYFICFSKFMKMNIYILIMMGLLISYEYWNIQLNYKLKIMKIYKLVMFIMKMFYMPVLLLSFNKILFKMGLLFLKMDMEWLEYMGSQMIYSKNYLLKFLQIYYLYNYKEFFMLSLMVMVLLFI</sequence>
<keyword evidence="7 18" id="KW-0812">Transmembrane</keyword>
<gene>
    <name evidence="21" type="primary">ND5</name>
</gene>
<evidence type="ECO:0000256" key="4">
    <source>
        <dbReference type="ARBA" id="ARBA00021096"/>
    </source>
</evidence>
<feature type="domain" description="NADH:quinone oxidoreductase/Mrp antiporter transmembrane" evidence="19">
    <location>
        <begin position="102"/>
        <end position="375"/>
    </location>
</feature>
<reference evidence="21" key="1">
    <citation type="submission" date="2023-10" db="EMBL/GenBank/DDBJ databases">
        <title>New taxonomic insights for Brazilian Syrbatus Reitter (Coleoptera: Staphylinidae: Pselaphinae), including three new species and their mitochondrial genomes.</title>
        <authorList>
            <person name="Asenjo A."/>
            <person name="Valois M."/>
            <person name="Zampaulo R."/>
            <person name="Molina M."/>
            <person name="Oliveira R.R.M."/>
            <person name="Oliveira G."/>
            <person name="Vasconcelos S."/>
        </authorList>
    </citation>
    <scope>NUCLEOTIDE SEQUENCE</scope>
</reference>
<geneLocation type="mitochondrion" evidence="21"/>
<dbReference type="EMBL" id="OR625196">
    <property type="protein sequence ID" value="XBP63005.1"/>
    <property type="molecule type" value="Genomic_DNA"/>
</dbReference>
<keyword evidence="6" id="KW-0679">Respiratory chain</keyword>
<evidence type="ECO:0000259" key="20">
    <source>
        <dbReference type="Pfam" id="PF06455"/>
    </source>
</evidence>
<evidence type="ECO:0000256" key="15">
    <source>
        <dbReference type="ARBA" id="ARBA00023136"/>
    </source>
</evidence>
<dbReference type="GO" id="GO:0003954">
    <property type="term" value="F:NADH dehydrogenase activity"/>
    <property type="evidence" value="ECO:0007669"/>
    <property type="project" value="TreeGrafter"/>
</dbReference>
<evidence type="ECO:0000256" key="3">
    <source>
        <dbReference type="ARBA" id="ARBA00012944"/>
    </source>
</evidence>
<feature type="transmembrane region" description="Helical" evidence="18">
    <location>
        <begin position="238"/>
        <end position="259"/>
    </location>
</feature>
<feature type="transmembrane region" description="Helical" evidence="18">
    <location>
        <begin position="82"/>
        <end position="100"/>
    </location>
</feature>
<evidence type="ECO:0000313" key="21">
    <source>
        <dbReference type="EMBL" id="XBP63005.1"/>
    </source>
</evidence>
<dbReference type="PANTHER" id="PTHR42829:SF2">
    <property type="entry name" value="NADH-UBIQUINONE OXIDOREDUCTASE CHAIN 5"/>
    <property type="match status" value="1"/>
</dbReference>
<protein>
    <recommendedName>
        <fullName evidence="4">NADH-ubiquinone oxidoreductase chain 5</fullName>
        <ecNumber evidence="3">7.1.1.2</ecNumber>
    </recommendedName>
    <alternativeName>
        <fullName evidence="16">NADH dehydrogenase subunit 5</fullName>
    </alternativeName>
</protein>
<keyword evidence="10" id="KW-0249">Electron transport</keyword>
<dbReference type="GO" id="GO:0005743">
    <property type="term" value="C:mitochondrial inner membrane"/>
    <property type="evidence" value="ECO:0007669"/>
    <property type="project" value="UniProtKB-SubCell"/>
</dbReference>
<keyword evidence="15 18" id="KW-0472">Membrane</keyword>
<comment type="catalytic activity">
    <reaction evidence="17">
        <text>a ubiquinone + NADH + 5 H(+)(in) = a ubiquinol + NAD(+) + 4 H(+)(out)</text>
        <dbReference type="Rhea" id="RHEA:29091"/>
        <dbReference type="Rhea" id="RHEA-COMP:9565"/>
        <dbReference type="Rhea" id="RHEA-COMP:9566"/>
        <dbReference type="ChEBI" id="CHEBI:15378"/>
        <dbReference type="ChEBI" id="CHEBI:16389"/>
        <dbReference type="ChEBI" id="CHEBI:17976"/>
        <dbReference type="ChEBI" id="CHEBI:57540"/>
        <dbReference type="ChEBI" id="CHEBI:57945"/>
        <dbReference type="EC" id="7.1.1.2"/>
    </reaction>
</comment>
<evidence type="ECO:0000256" key="1">
    <source>
        <dbReference type="ARBA" id="ARBA00003257"/>
    </source>
</evidence>
<dbReference type="EC" id="7.1.1.2" evidence="3"/>
<evidence type="ECO:0000256" key="12">
    <source>
        <dbReference type="ARBA" id="ARBA00023027"/>
    </source>
</evidence>
<feature type="transmembrane region" description="Helical" evidence="18">
    <location>
        <begin position="43"/>
        <end position="70"/>
    </location>
</feature>
<feature type="domain" description="NADH dehydrogenase subunit 5 C-terminal" evidence="20">
    <location>
        <begin position="386"/>
        <end position="560"/>
    </location>
</feature>
<feature type="transmembrane region" description="Helical" evidence="18">
    <location>
        <begin position="329"/>
        <end position="354"/>
    </location>
</feature>
<dbReference type="PRINTS" id="PR01434">
    <property type="entry name" value="NADHDHGNASE5"/>
</dbReference>
<evidence type="ECO:0000256" key="6">
    <source>
        <dbReference type="ARBA" id="ARBA00022660"/>
    </source>
</evidence>
<evidence type="ECO:0000256" key="9">
    <source>
        <dbReference type="ARBA" id="ARBA00022967"/>
    </source>
</evidence>
<dbReference type="Pfam" id="PF00361">
    <property type="entry name" value="Proton_antipo_M"/>
    <property type="match status" value="1"/>
</dbReference>
<feature type="transmembrane region" description="Helical" evidence="18">
    <location>
        <begin position="212"/>
        <end position="232"/>
    </location>
</feature>
<feature type="transmembrane region" description="Helical" evidence="18">
    <location>
        <begin position="374"/>
        <end position="397"/>
    </location>
</feature>
<evidence type="ECO:0000256" key="16">
    <source>
        <dbReference type="ARBA" id="ARBA00031027"/>
    </source>
</evidence>
<keyword evidence="5" id="KW-0813">Transport</keyword>
<feature type="transmembrane region" description="Helical" evidence="18">
    <location>
        <begin position="177"/>
        <end position="200"/>
    </location>
</feature>
<dbReference type="InterPro" id="IPR003945">
    <property type="entry name" value="NU5C-like"/>
</dbReference>
<feature type="transmembrane region" description="Helical" evidence="18">
    <location>
        <begin position="489"/>
        <end position="511"/>
    </location>
</feature>
<evidence type="ECO:0000256" key="7">
    <source>
        <dbReference type="ARBA" id="ARBA00022692"/>
    </source>
</evidence>
<comment type="function">
    <text evidence="1">Core subunit of the mitochondrial membrane respiratory chain NADH dehydrogenase (Complex I) that is believed to belong to the minimal assembly required for catalysis. Complex I functions in the transfer of electrons from NADH to the respiratory chain. The immediate electron acceptor for the enzyme is believed to be ubiquinone.</text>
</comment>
<keyword evidence="11 18" id="KW-1133">Transmembrane helix</keyword>
<organism evidence="21">
    <name type="scientific">Syrbatus sp. 2 RRMO-2024a</name>
    <dbReference type="NCBI Taxonomy" id="3154168"/>
    <lineage>
        <taxon>Eukaryota</taxon>
        <taxon>Metazoa</taxon>
        <taxon>Ecdysozoa</taxon>
        <taxon>Arthropoda</taxon>
        <taxon>Hexapoda</taxon>
        <taxon>Insecta</taxon>
        <taxon>Pterygota</taxon>
        <taxon>Neoptera</taxon>
        <taxon>Endopterygota</taxon>
        <taxon>Coleoptera</taxon>
        <taxon>Polyphaga</taxon>
        <taxon>Staphyliniformia</taxon>
        <taxon>Staphylinidae</taxon>
        <taxon>Omaliinae group</taxon>
        <taxon>Pselaphinae</taxon>
        <taxon>Syrbatus</taxon>
    </lineage>
</organism>
<evidence type="ECO:0000259" key="19">
    <source>
        <dbReference type="Pfam" id="PF00361"/>
    </source>
</evidence>
<evidence type="ECO:0000256" key="18">
    <source>
        <dbReference type="SAM" id="Phobius"/>
    </source>
</evidence>
<dbReference type="PANTHER" id="PTHR42829">
    <property type="entry name" value="NADH-UBIQUINONE OXIDOREDUCTASE CHAIN 5"/>
    <property type="match status" value="1"/>
</dbReference>
<dbReference type="InterPro" id="IPR001750">
    <property type="entry name" value="ND/Mrp_TM"/>
</dbReference>
<dbReference type="AlphaFoldDB" id="A0AAU7LKQ0"/>
<dbReference type="GO" id="GO:0015990">
    <property type="term" value="P:electron transport coupled proton transport"/>
    <property type="evidence" value="ECO:0007669"/>
    <property type="project" value="TreeGrafter"/>
</dbReference>
<proteinExistence type="predicted"/>
<keyword evidence="13" id="KW-0830">Ubiquinone</keyword>
<keyword evidence="8" id="KW-0999">Mitochondrion inner membrane</keyword>
<evidence type="ECO:0000256" key="5">
    <source>
        <dbReference type="ARBA" id="ARBA00022448"/>
    </source>
</evidence>
<keyword evidence="9" id="KW-1278">Translocase</keyword>
<keyword evidence="12" id="KW-0520">NAD</keyword>
<evidence type="ECO:0000256" key="13">
    <source>
        <dbReference type="ARBA" id="ARBA00023075"/>
    </source>
</evidence>
<dbReference type="GO" id="GO:0008137">
    <property type="term" value="F:NADH dehydrogenase (ubiquinone) activity"/>
    <property type="evidence" value="ECO:0007669"/>
    <property type="project" value="UniProtKB-EC"/>
</dbReference>
<feature type="transmembrane region" description="Helical" evidence="18">
    <location>
        <begin position="266"/>
        <end position="284"/>
    </location>
</feature>
<keyword evidence="14 21" id="KW-0496">Mitochondrion</keyword>
<feature type="transmembrane region" description="Helical" evidence="18">
    <location>
        <begin position="106"/>
        <end position="125"/>
    </location>
</feature>
<evidence type="ECO:0000256" key="17">
    <source>
        <dbReference type="ARBA" id="ARBA00049551"/>
    </source>
</evidence>
<evidence type="ECO:0000256" key="8">
    <source>
        <dbReference type="ARBA" id="ARBA00022792"/>
    </source>
</evidence>
<dbReference type="Pfam" id="PF06455">
    <property type="entry name" value="NADH5_C"/>
    <property type="match status" value="1"/>
</dbReference>
<comment type="subcellular location">
    <subcellularLocation>
        <location evidence="2">Mitochondrion inner membrane</location>
        <topology evidence="2">Multi-pass membrane protein</topology>
    </subcellularLocation>
</comment>
<feature type="transmembrane region" description="Helical" evidence="18">
    <location>
        <begin position="538"/>
        <end position="559"/>
    </location>
</feature>
<feature type="transmembrane region" description="Helical" evidence="18">
    <location>
        <begin position="7"/>
        <end position="37"/>
    </location>
</feature>
<evidence type="ECO:0000256" key="2">
    <source>
        <dbReference type="ARBA" id="ARBA00004448"/>
    </source>
</evidence>
<feature type="transmembrane region" description="Helical" evidence="18">
    <location>
        <begin position="409"/>
        <end position="434"/>
    </location>
</feature>
<feature type="transmembrane region" description="Helical" evidence="18">
    <location>
        <begin position="137"/>
        <end position="157"/>
    </location>
</feature>
<name>A0AAU7LKQ0_9COLE</name>
<dbReference type="GO" id="GO:0042773">
    <property type="term" value="P:ATP synthesis coupled electron transport"/>
    <property type="evidence" value="ECO:0007669"/>
    <property type="project" value="InterPro"/>
</dbReference>
<accession>A0AAU7LKQ0</accession>
<evidence type="ECO:0000256" key="14">
    <source>
        <dbReference type="ARBA" id="ARBA00023128"/>
    </source>
</evidence>
<feature type="transmembrane region" description="Helical" evidence="18">
    <location>
        <begin position="290"/>
        <end position="308"/>
    </location>
</feature>
<evidence type="ECO:0000256" key="10">
    <source>
        <dbReference type="ARBA" id="ARBA00022982"/>
    </source>
</evidence>
<feature type="transmembrane region" description="Helical" evidence="18">
    <location>
        <begin position="449"/>
        <end position="468"/>
    </location>
</feature>